<feature type="transmembrane region" description="Helical" evidence="5">
    <location>
        <begin position="757"/>
        <end position="777"/>
    </location>
</feature>
<keyword evidence="5" id="KW-0812">Transmembrane</keyword>
<reference evidence="8 9" key="1">
    <citation type="submission" date="2020-02" db="EMBL/GenBank/DDBJ databases">
        <title>Draft genome sequence of two Spirosoma agri KCTC 52727 and Spirosoma terrae KCTC 52035.</title>
        <authorList>
            <person name="Rojas J."/>
            <person name="Ambika Manirajan B."/>
            <person name="Ratering S."/>
            <person name="Suarez C."/>
            <person name="Schnell S."/>
        </authorList>
    </citation>
    <scope>NUCLEOTIDE SEQUENCE [LARGE SCALE GENOMIC DNA]</scope>
    <source>
        <strain evidence="8 9">KCTC 52727</strain>
    </source>
</reference>
<keyword evidence="4" id="KW-0175">Coiled coil</keyword>
<dbReference type="Gene3D" id="2.130.10.10">
    <property type="entry name" value="YVTN repeat-like/Quinoprotein amine dehydrogenase"/>
    <property type="match status" value="2"/>
</dbReference>
<dbReference type="Pfam" id="PF07495">
    <property type="entry name" value="Y_Y_Y"/>
    <property type="match status" value="1"/>
</dbReference>
<evidence type="ECO:0000256" key="2">
    <source>
        <dbReference type="ARBA" id="ARBA00012438"/>
    </source>
</evidence>
<dbReference type="InterPro" id="IPR029016">
    <property type="entry name" value="GAF-like_dom_sf"/>
</dbReference>
<organism evidence="8 9">
    <name type="scientific">Spirosoma agri</name>
    <dbReference type="NCBI Taxonomy" id="1987381"/>
    <lineage>
        <taxon>Bacteria</taxon>
        <taxon>Pseudomonadati</taxon>
        <taxon>Bacteroidota</taxon>
        <taxon>Cytophagia</taxon>
        <taxon>Cytophagales</taxon>
        <taxon>Cytophagaceae</taxon>
        <taxon>Spirosoma</taxon>
    </lineage>
</organism>
<keyword evidence="5" id="KW-0472">Membrane</keyword>
<dbReference type="InterPro" id="IPR003594">
    <property type="entry name" value="HATPase_dom"/>
</dbReference>
<accession>A0A6M0INT7</accession>
<feature type="coiled-coil region" evidence="4">
    <location>
        <begin position="981"/>
        <end position="1008"/>
    </location>
</feature>
<dbReference type="InterPro" id="IPR005467">
    <property type="entry name" value="His_kinase_dom"/>
</dbReference>
<dbReference type="PRINTS" id="PR00344">
    <property type="entry name" value="BCTRLSENSOR"/>
</dbReference>
<dbReference type="InterPro" id="IPR015943">
    <property type="entry name" value="WD40/YVTN_repeat-like_dom_sf"/>
</dbReference>
<dbReference type="SMART" id="SM00387">
    <property type="entry name" value="HATPase_c"/>
    <property type="match status" value="1"/>
</dbReference>
<dbReference type="SUPFAM" id="SSF63829">
    <property type="entry name" value="Calcium-dependent phosphotriesterase"/>
    <property type="match status" value="2"/>
</dbReference>
<dbReference type="EC" id="2.7.13.3" evidence="2"/>
<dbReference type="InterPro" id="IPR036890">
    <property type="entry name" value="HATPase_C_sf"/>
</dbReference>
<dbReference type="PANTHER" id="PTHR43547">
    <property type="entry name" value="TWO-COMPONENT HISTIDINE KINASE"/>
    <property type="match status" value="1"/>
</dbReference>
<dbReference type="GO" id="GO:0000155">
    <property type="term" value="F:phosphorelay sensor kinase activity"/>
    <property type="evidence" value="ECO:0007669"/>
    <property type="project" value="TreeGrafter"/>
</dbReference>
<evidence type="ECO:0000313" key="8">
    <source>
        <dbReference type="EMBL" id="NEU70010.1"/>
    </source>
</evidence>
<keyword evidence="6" id="KW-0732">Signal</keyword>
<evidence type="ECO:0000259" key="7">
    <source>
        <dbReference type="PROSITE" id="PS50109"/>
    </source>
</evidence>
<dbReference type="AlphaFoldDB" id="A0A6M0INT7"/>
<comment type="catalytic activity">
    <reaction evidence="1">
        <text>ATP + protein L-histidine = ADP + protein N-phospho-L-histidine.</text>
        <dbReference type="EC" id="2.7.13.3"/>
    </reaction>
</comment>
<dbReference type="RefSeq" id="WP_164043101.1">
    <property type="nucleotide sequence ID" value="NZ_JAAGNZ010000003.1"/>
</dbReference>
<feature type="chain" id="PRO_5026974732" description="histidine kinase" evidence="6">
    <location>
        <begin position="25"/>
        <end position="1262"/>
    </location>
</feature>
<dbReference type="InterPro" id="IPR013783">
    <property type="entry name" value="Ig-like_fold"/>
</dbReference>
<evidence type="ECO:0000256" key="4">
    <source>
        <dbReference type="SAM" id="Coils"/>
    </source>
</evidence>
<dbReference type="SUPFAM" id="SSF55874">
    <property type="entry name" value="ATPase domain of HSP90 chaperone/DNA topoisomerase II/histidine kinase"/>
    <property type="match status" value="1"/>
</dbReference>
<proteinExistence type="predicted"/>
<keyword evidence="3" id="KW-0597">Phosphoprotein</keyword>
<gene>
    <name evidence="8" type="ORF">GK091_24225</name>
</gene>
<dbReference type="EMBL" id="JAAGNZ010000003">
    <property type="protein sequence ID" value="NEU70010.1"/>
    <property type="molecule type" value="Genomic_DNA"/>
</dbReference>
<keyword evidence="9" id="KW-1185">Reference proteome</keyword>
<feature type="coiled-coil region" evidence="4">
    <location>
        <begin position="781"/>
        <end position="826"/>
    </location>
</feature>
<dbReference type="InterPro" id="IPR004358">
    <property type="entry name" value="Sig_transdc_His_kin-like_C"/>
</dbReference>
<evidence type="ECO:0000313" key="9">
    <source>
        <dbReference type="Proteomes" id="UP000477386"/>
    </source>
</evidence>
<evidence type="ECO:0000256" key="6">
    <source>
        <dbReference type="SAM" id="SignalP"/>
    </source>
</evidence>
<dbReference type="Pfam" id="PF02518">
    <property type="entry name" value="HATPase_c"/>
    <property type="match status" value="1"/>
</dbReference>
<dbReference type="SUPFAM" id="SSF55781">
    <property type="entry name" value="GAF domain-like"/>
    <property type="match status" value="1"/>
</dbReference>
<dbReference type="Proteomes" id="UP000477386">
    <property type="component" value="Unassembled WGS sequence"/>
</dbReference>
<dbReference type="Gene3D" id="3.30.565.10">
    <property type="entry name" value="Histidine kinase-like ATPase, C-terminal domain"/>
    <property type="match status" value="1"/>
</dbReference>
<evidence type="ECO:0000256" key="5">
    <source>
        <dbReference type="SAM" id="Phobius"/>
    </source>
</evidence>
<dbReference type="PANTHER" id="PTHR43547:SF2">
    <property type="entry name" value="HYBRID SIGNAL TRANSDUCTION HISTIDINE KINASE C"/>
    <property type="match status" value="1"/>
</dbReference>
<dbReference type="Gene3D" id="2.60.40.10">
    <property type="entry name" value="Immunoglobulins"/>
    <property type="match status" value="1"/>
</dbReference>
<comment type="caution">
    <text evidence="8">The sequence shown here is derived from an EMBL/GenBank/DDBJ whole genome shotgun (WGS) entry which is preliminary data.</text>
</comment>
<dbReference type="Gene3D" id="1.10.287.130">
    <property type="match status" value="1"/>
</dbReference>
<feature type="signal peptide" evidence="6">
    <location>
        <begin position="1"/>
        <end position="24"/>
    </location>
</feature>
<protein>
    <recommendedName>
        <fullName evidence="2">histidine kinase</fullName>
        <ecNumber evidence="2">2.7.13.3</ecNumber>
    </recommendedName>
</protein>
<evidence type="ECO:0000256" key="3">
    <source>
        <dbReference type="ARBA" id="ARBA00022553"/>
    </source>
</evidence>
<feature type="domain" description="Histidine kinase" evidence="7">
    <location>
        <begin position="1017"/>
        <end position="1261"/>
    </location>
</feature>
<dbReference type="PROSITE" id="PS50109">
    <property type="entry name" value="HIS_KIN"/>
    <property type="match status" value="1"/>
</dbReference>
<dbReference type="InterPro" id="IPR011123">
    <property type="entry name" value="Y_Y_Y"/>
</dbReference>
<name>A0A6M0INT7_9BACT</name>
<dbReference type="Gene3D" id="3.30.450.40">
    <property type="match status" value="1"/>
</dbReference>
<sequence>MKPFLLTGCWFILHCFLSSWGAYGQTVNTDAVRGVPPTALYLSDEYDAHSQNFTITQDHRGVMYIGNFAGVLEYDGLNWKTIPTQNITKVSALLTAKDGTIYVGGNGEFGYLRLDSIGNPRFVSLSNRVSFSFGEVVTVVENREGIFFIAKRDTTQNNTIIEEGAVFRWNGRKLTEWMVKSAVESAFQIDQTVYIFQRKAGICTFRNGLLDPVGKSNRVPTLESVTSMLPLTSGKALIITKSQGLFQLENNLIVPFSSVVNAYLASNRAASATVLSDRSIAIATLQGGIVLLAPGGQTFELIRKVRGLTDQFINAAFYDREGNLWFALNNGIAEIEVPSPITLFDQSNRLTGEVMDIRRVNNVVYLAATNGLFTLENAVIRPVPGLSIGCFALTEAAGSLFVATSQGVYQLVNGRAQHITQTYSFCITASVIHPGLLYVGTEMGPGILSVSPRTTPVYQAIPGLTERIFGITEDSDSNLWFETLTTGLYKWVSVSKQLVHYTSRQGLPTMLYNQATSTTQGLLVYNEKGIYRYDAQKDRFFAYNPFRTSAKGTDFWKNALLEDSQRNIWTVEGDEKRVTLYQKQRNGFQTFTTPFMPISTAPINVIYPDRDGIVWFGGRNGVVRYDPAIIKRYNTPYQALIRQIQTTGGKKLYTGYTPTSGQSHTLRDQVPTLPYSSNDISFEFSAANYAVGNALTFSYKLEDYDKEWSDSTSSNNKKDYTNLPPGTYRFLVKARNLYGITSQEAEYTFTILPPWYAHWWSIALLLIGAGLLLFWLIRWRLNLLVREKQELETLIQERTEEIVFQKEELEKQSVELAVTNDQLEKIDLVVQSINAEIDFTKLFQTIPSKFSIVKNVTSVSFLAYDKKTDSFRFRALRSNHDLSHVEAVQITQEQAEKRFLLQAVEEYEDIYRNDNVQYEPLNNAVDDLTPPLSLITIVIKNEGRIEGFITLENTTRLNAFNQRDLSLIRSLKEHLIAAFIKTRLLEDLENTLNDLKNTQNELIRQERLASVGQLTKGIVDRILNPLNYVNNFSQLSDGLINELIILLENQKGVLPSDAVDDMFDEMSVLQKNLVKIQEHSNSTTRILKDMQKLLREKSRDFLETDLNSFIESKARTSCQEMGMRYADFKVKLSMNLEKKPIRTRLLPNEFGQVIENMMSNAYYTLHEKKKHHEDFIPEIQIKTEEKGEQVLVRFYDNGKGMSQNEVEKLFSPFFTTKPTSEGTGLGLFMVKDIVETHRGHINITTAEGEFTEVLITLPIIHT</sequence>
<keyword evidence="5" id="KW-1133">Transmembrane helix</keyword>
<evidence type="ECO:0000256" key="1">
    <source>
        <dbReference type="ARBA" id="ARBA00000085"/>
    </source>
</evidence>